<feature type="region of interest" description="Disordered" evidence="2">
    <location>
        <begin position="1003"/>
        <end position="1154"/>
    </location>
</feature>
<dbReference type="Proteomes" id="UP000075881">
    <property type="component" value="Unassembled WGS sequence"/>
</dbReference>
<dbReference type="CDD" id="cd14473">
    <property type="entry name" value="FERM_B-lobe"/>
    <property type="match status" value="1"/>
</dbReference>
<dbReference type="InterPro" id="IPR000299">
    <property type="entry name" value="FERM_domain"/>
</dbReference>
<dbReference type="EnsemblMetazoa" id="ACHR000962-RA">
    <property type="protein sequence ID" value="ACHR000962-PA"/>
    <property type="gene ID" value="ACHR000962"/>
</dbReference>
<feature type="compositionally biased region" description="Low complexity" evidence="2">
    <location>
        <begin position="649"/>
        <end position="660"/>
    </location>
</feature>
<feature type="compositionally biased region" description="Polar residues" evidence="2">
    <location>
        <begin position="692"/>
        <end position="705"/>
    </location>
</feature>
<dbReference type="Pfam" id="PF10257">
    <property type="entry name" value="RAI16-like"/>
    <property type="match status" value="1"/>
</dbReference>
<dbReference type="CDD" id="cd17088">
    <property type="entry name" value="FERM_F1_FRMPD1_like"/>
    <property type="match status" value="1"/>
</dbReference>
<evidence type="ECO:0000313" key="5">
    <source>
        <dbReference type="Proteomes" id="UP000075881"/>
    </source>
</evidence>
<feature type="domain" description="FERM" evidence="3">
    <location>
        <begin position="41"/>
        <end position="381"/>
    </location>
</feature>
<feature type="compositionally biased region" description="Low complexity" evidence="2">
    <location>
        <begin position="912"/>
        <end position="923"/>
    </location>
</feature>
<name>A0A182JR30_9DIPT</name>
<feature type="compositionally biased region" description="Low complexity" evidence="2">
    <location>
        <begin position="437"/>
        <end position="446"/>
    </location>
</feature>
<dbReference type="Pfam" id="PF21989">
    <property type="entry name" value="RA_2"/>
    <property type="match status" value="1"/>
</dbReference>
<dbReference type="SUPFAM" id="SSF47031">
    <property type="entry name" value="Second domain of FERM"/>
    <property type="match status" value="1"/>
</dbReference>
<evidence type="ECO:0000256" key="2">
    <source>
        <dbReference type="SAM" id="MobiDB-lite"/>
    </source>
</evidence>
<sequence>MLSALPQTQAVTAFFSVSCFTISSQPSAFSLGDLCVPPMANVLKVFLENGQTKSFKYDSTTTVQNVVTSLRDKLCLTAGEHFSLVVEHVKSLKRNKLTLLDPQETVARIAARPGAHKLRCLFRVTFVPVSAAALAQKDLNALDYLFLQCCNDVTQERFAPELQPEVALRLAALHMHQHALANNISPAKLTVKTVEREFGLDRFVPASLIEGMKRKELRRLLGHFLKLNSQMTGSSTKMLTQLQAKIHYLDIISGLPSYGAKCFSTNQRDGVERVLLVSPRFGLSQIAGVRNTVLLLCYLCGVNKSSIQRYLRGVDVFVCPQPICNLEELIRVVVTRDDDVSNTVTVFITPDRVINFAMEDRDASEFAIVLAGYYRLMAGKELPLEQERDAQIEDIAPPYLSQHTVVSNGWSYLPCEKPTHSIAFLMPPPYHSTGFRSATGSISSSSRSDECDRNANSARISNKNARPSLQEYDFEANGKDLRLAKDGTLGGKIGGVPMAVSEARNEEVLRRVAEMQKMVESSERYLNEHGDYGHEFDVKPVGKVNFWRETSVDVDESDCESLNSSKQSSNEDGPGVLKHSDSLTLLTETINQGLDGIAKGLSSIYTAPFSELNGKLEGTTGSAQTTPKTQRKVSGLSQILSELQALGNDLSQSESDSESLYTPNSSPIHKTTQSSSLALQQPTQQQHPAATNSASSTTRNKSIRTSFGLHSPDSGNEGRDMSLKDYLRQLKEASTASEHGTEGTDLAAKKLADLYGYELLGDDSIIETDPDIIDLRSIPPPQTPDELDNLNVLSVPPSGFDDGTRANKGSDQTDAASASASSSSATAITANLGAGDLEEFLKQVTIEPPTQKITPAVELTPEEILSYIIPPPPGLTDRTEPVLPPPGPDTRTSSLVRRPNHIPPKPNAVVSTNNNINTLKNLNYDTNLPVPRPRTASTNGGTSTPSTVANGAIASALLAKYAYDPTRFEVYYPPKEQVNNTDHTTETTEYDLYSNSAAAVAASGTVHETKTNGTHDPKGMNGTSNGHVIEYPTVDRKGPFSCCAKSKSKDKHNGTDTEQEQQRGTTSNDSPPLALPPKPCPHTTTTNQPSPPQRPPKSAELQLRLGSPIRSPPSSGQYGPRSNGNYYELGPTDPPSLPPRFEQSPTPPVPMLATLPPKKPPLPPVPIKPCLLRSPVPILKNPHGATTTTTTTPFNHLHQFHHYHQSSSPPVPPLPHHHLQQQQQQHLPPAVVSTLSAHSSPVRTAGIGSPHLHRNPNCYREIDRAFNHQCADEQATPDRQTGKHQPCAPNTAGHQRSHSDCPPVCLKNAPADSRAQLTLLCSPQLSRKTSLPIAVSPALVCTLGSTVGNAITFSNPGSPILSNKNGHVLNVDTLMAKTDVAMAGLLVKLDQVAAACSAAQTAGGGSAIDEDRFQQARDELTEQALQLVTASKHLVVSMSDANLTHLPEHLTGCLSALRRITELAQDLTRTTSAPLQTRNIVLKIHDVASSFRELACVRVGPAGAGQLALSAECLANVLATLLRRKKISSLLLTVRERIKSHDPRYPPKIVAIWEEANRGRYICMPEKMSTADSEANTSETVVDTAAKMDKQTISLQDFDYHYRLVKNFYVADKTVPKIHINDTNIPSHLDQMLQILIREEQRLEVPSKGDTATAGPLDASSSSVEMSAKPNPPPTPPPKAECMEFVLSARPLDVLIEFAVNDTPPGARYIVLNWVRRFLSCLKCPPLGHASIFQPVQRLVEICSGTYASPYEREEILFLETVAGLVRKDSILVNLFLKSHHHSAQMLANWKGMGVNKAPRNNPLFVSTKIEYDSRRISLVADDGEGSTTTSGSVGRMESAPTLSVDDANSAGESESCDCDEEDHFSLFDAIVSYLDSADSTIVVRACEGVLILASLPTLQSSCKAIRNTISRFATMMAGRLASNCQQIPEDMDTGDIEDANVTWGLFPRDPEQPHYIGRYQLTAFLCWLDYCDCLLKESTLLVPELGPRIRDEMLINYIEPALVGCYAPFMLVLTAKIIKKTQSKALLDEIANWLIGEDELMDINNCLLTILIENAHENSDILLPTLQFVESLLDNPHEKILHGMLFFYINTRGYYDGTAQTIQSWSDEEDNRERRRGSADDPIKSRTLAPSNILRVINHFLLLLPRQIVTDTGGICYEEYMQDANRHYQTWIKKTHGFSWPIEAIWPNSGDSSPLAPLGTSVEPSLSASTAGMMTVVPLAPVKQPKKQRNNKYTTENGQANIELQTCGDSGISEESFYEGPLLKLLFSHVKQMNTQPYELNLAVIAILSKLALYPHPYLHEILLNPEIPVAAGATTLWSVMQFLARQLLSEIPRVDGFQEKIKETGRRLLSNPPLYHKDCEGGDATSVGASTSGAGVDEEDEINDPLFESIVVLEEFCKELAAIAFVKYHHAKE</sequence>
<dbReference type="PROSITE" id="PS50057">
    <property type="entry name" value="FERM_3"/>
    <property type="match status" value="1"/>
</dbReference>
<feature type="compositionally biased region" description="Polar residues" evidence="2">
    <location>
        <begin position="1112"/>
        <end position="1125"/>
    </location>
</feature>
<dbReference type="InterPro" id="IPR019749">
    <property type="entry name" value="Band_41_domain"/>
</dbReference>
<feature type="region of interest" description="Disordered" evidence="2">
    <location>
        <begin position="794"/>
        <end position="825"/>
    </location>
</feature>
<organism evidence="4 5">
    <name type="scientific">Anopheles christyi</name>
    <dbReference type="NCBI Taxonomy" id="43041"/>
    <lineage>
        <taxon>Eukaryota</taxon>
        <taxon>Metazoa</taxon>
        <taxon>Ecdysozoa</taxon>
        <taxon>Arthropoda</taxon>
        <taxon>Hexapoda</taxon>
        <taxon>Insecta</taxon>
        <taxon>Pterygota</taxon>
        <taxon>Neoptera</taxon>
        <taxon>Endopterygota</taxon>
        <taxon>Diptera</taxon>
        <taxon>Nematocera</taxon>
        <taxon>Culicoidea</taxon>
        <taxon>Culicidae</taxon>
        <taxon>Anophelinae</taxon>
        <taxon>Anopheles</taxon>
    </lineage>
</organism>
<feature type="compositionally biased region" description="Basic and acidic residues" evidence="2">
    <location>
        <begin position="2112"/>
        <end position="2125"/>
    </location>
</feature>
<reference evidence="4" key="2">
    <citation type="submission" date="2020-05" db="UniProtKB">
        <authorList>
            <consortium name="EnsemblMetazoa"/>
        </authorList>
    </citation>
    <scope>IDENTIFICATION</scope>
    <source>
        <strain evidence="4">ACHKN1017</strain>
    </source>
</reference>
<dbReference type="GO" id="GO:0071944">
    <property type="term" value="C:cell periphery"/>
    <property type="evidence" value="ECO:0007669"/>
    <property type="project" value="UniProtKB-ARBA"/>
</dbReference>
<comment type="similarity">
    <text evidence="1">Belongs to the FHIP family.</text>
</comment>
<dbReference type="GO" id="GO:0009887">
    <property type="term" value="P:animal organ morphogenesis"/>
    <property type="evidence" value="ECO:0007669"/>
    <property type="project" value="UniProtKB-ARBA"/>
</dbReference>
<dbReference type="InterPro" id="IPR045669">
    <property type="entry name" value="FHIP_C"/>
</dbReference>
<dbReference type="PANTHER" id="PTHR46221">
    <property type="entry name" value="FERM AND PDZ DOMAIN-CONTAINING PROTEIN FAMILY MEMBER"/>
    <property type="match status" value="1"/>
</dbReference>
<feature type="compositionally biased region" description="Pro residues" evidence="2">
    <location>
        <begin position="1670"/>
        <end position="1679"/>
    </location>
</feature>
<dbReference type="InterPro" id="IPR029071">
    <property type="entry name" value="Ubiquitin-like_domsf"/>
</dbReference>
<dbReference type="InterPro" id="IPR019384">
    <property type="entry name" value="FHIP"/>
</dbReference>
<evidence type="ECO:0000259" key="3">
    <source>
        <dbReference type="PROSITE" id="PS50057"/>
    </source>
</evidence>
<dbReference type="Pfam" id="PF19314">
    <property type="entry name" value="DUF5917"/>
    <property type="match status" value="1"/>
</dbReference>
<reference evidence="5" key="1">
    <citation type="submission" date="2013-03" db="EMBL/GenBank/DDBJ databases">
        <title>The Genome Sequence of Anopheles christyi ACHKN1017.</title>
        <authorList>
            <consortium name="The Broad Institute Genomics Platform"/>
            <person name="Neafsey D.E."/>
            <person name="Besansky N."/>
            <person name="Walker B."/>
            <person name="Young S.K."/>
            <person name="Zeng Q."/>
            <person name="Gargeya S."/>
            <person name="Fitzgerald M."/>
            <person name="Haas B."/>
            <person name="Abouelleil A."/>
            <person name="Allen A.W."/>
            <person name="Alvarado L."/>
            <person name="Arachchi H.M."/>
            <person name="Berlin A.M."/>
            <person name="Chapman S.B."/>
            <person name="Gainer-Dewar J."/>
            <person name="Goldberg J."/>
            <person name="Griggs A."/>
            <person name="Gujja S."/>
            <person name="Hansen M."/>
            <person name="Howarth C."/>
            <person name="Imamovic A."/>
            <person name="Ireland A."/>
            <person name="Larimer J."/>
            <person name="McCowan C."/>
            <person name="Murphy C."/>
            <person name="Pearson M."/>
            <person name="Poon T.W."/>
            <person name="Priest M."/>
            <person name="Roberts A."/>
            <person name="Saif S."/>
            <person name="Shea T."/>
            <person name="Sisk P."/>
            <person name="Sykes S."/>
            <person name="Wortman J."/>
            <person name="Nusbaum C."/>
            <person name="Birren B."/>
        </authorList>
    </citation>
    <scope>NUCLEOTIDE SEQUENCE [LARGE SCALE GENOMIC DNA]</scope>
    <source>
        <strain evidence="5">ACHKN1017</strain>
    </source>
</reference>
<dbReference type="STRING" id="43041.A0A182JR30"/>
<protein>
    <recommendedName>
        <fullName evidence="3">FERM domain-containing protein</fullName>
    </recommendedName>
</protein>
<dbReference type="InterPro" id="IPR035963">
    <property type="entry name" value="FERM_2"/>
</dbReference>
<feature type="compositionally biased region" description="Polar residues" evidence="2">
    <location>
        <begin position="560"/>
        <end position="571"/>
    </location>
</feature>
<proteinExistence type="inferred from homology"/>
<feature type="region of interest" description="Disordered" evidence="2">
    <location>
        <begin position="616"/>
        <end position="635"/>
    </location>
</feature>
<feature type="region of interest" description="Disordered" evidence="2">
    <location>
        <begin position="1644"/>
        <end position="1679"/>
    </location>
</feature>
<feature type="region of interest" description="Disordered" evidence="2">
    <location>
        <begin position="437"/>
        <end position="464"/>
    </location>
</feature>
<feature type="compositionally biased region" description="Polar residues" evidence="2">
    <location>
        <begin position="454"/>
        <end position="464"/>
    </location>
</feature>
<dbReference type="InterPro" id="IPR019748">
    <property type="entry name" value="FERM_central"/>
</dbReference>
<feature type="region of interest" description="Disordered" evidence="2">
    <location>
        <begin position="648"/>
        <end position="720"/>
    </location>
</feature>
<dbReference type="SUPFAM" id="SSF54236">
    <property type="entry name" value="Ubiquitin-like"/>
    <property type="match status" value="1"/>
</dbReference>
<feature type="compositionally biased region" description="Basic and acidic residues" evidence="2">
    <location>
        <begin position="1007"/>
        <end position="1018"/>
    </location>
</feature>
<dbReference type="PANTHER" id="PTHR46221:SF3">
    <property type="entry name" value="FERM AND PDZ DOMAIN-CONTAINING PROTEIN 4"/>
    <property type="match status" value="1"/>
</dbReference>
<dbReference type="SMART" id="SM00295">
    <property type="entry name" value="B41"/>
    <property type="match status" value="1"/>
</dbReference>
<feature type="compositionally biased region" description="Polar residues" evidence="2">
    <location>
        <begin position="935"/>
        <end position="944"/>
    </location>
</feature>
<dbReference type="Gene3D" id="1.20.80.10">
    <property type="match status" value="1"/>
</dbReference>
<feature type="region of interest" description="Disordered" evidence="2">
    <location>
        <begin position="1274"/>
        <end position="1300"/>
    </location>
</feature>
<evidence type="ECO:0000313" key="4">
    <source>
        <dbReference type="EnsemblMetazoa" id="ACHR000962-PA"/>
    </source>
</evidence>
<feature type="compositionally biased region" description="Polar residues" evidence="2">
    <location>
        <begin position="619"/>
        <end position="628"/>
    </location>
</feature>
<feature type="region of interest" description="Disordered" evidence="2">
    <location>
        <begin position="2106"/>
        <end position="2125"/>
    </location>
</feature>
<dbReference type="VEuPathDB" id="VectorBase:ACHR000962"/>
<keyword evidence="5" id="KW-1185">Reference proteome</keyword>
<feature type="compositionally biased region" description="Low complexity" evidence="2">
    <location>
        <begin position="815"/>
        <end position="825"/>
    </location>
</feature>
<feature type="compositionally biased region" description="Low complexity" evidence="2">
    <location>
        <begin position="671"/>
        <end position="691"/>
    </location>
</feature>
<dbReference type="Pfam" id="PF00373">
    <property type="entry name" value="FERM_M"/>
    <property type="match status" value="1"/>
</dbReference>
<dbReference type="FunFam" id="1.20.80.10:FF:000027">
    <property type="entry name" value="Uncharacterized protein, isoform B"/>
    <property type="match status" value="1"/>
</dbReference>
<evidence type="ECO:0000256" key="1">
    <source>
        <dbReference type="ARBA" id="ARBA00024336"/>
    </source>
</evidence>
<dbReference type="InterPro" id="IPR014352">
    <property type="entry name" value="FERM/acyl-CoA-bd_prot_sf"/>
</dbReference>
<dbReference type="Gene3D" id="3.10.20.90">
    <property type="entry name" value="Phosphatidylinositol 3-kinase Catalytic Subunit, Chain A, domain 1"/>
    <property type="match status" value="1"/>
</dbReference>
<dbReference type="InterPro" id="IPR045668">
    <property type="entry name" value="FHIP_KELAA_motif"/>
</dbReference>
<accession>A0A182JR30</accession>
<dbReference type="GO" id="GO:0030182">
    <property type="term" value="P:neuron differentiation"/>
    <property type="evidence" value="ECO:0007669"/>
    <property type="project" value="UniProtKB-ARBA"/>
</dbReference>
<feature type="region of interest" description="Disordered" evidence="2">
    <location>
        <begin position="890"/>
        <end position="944"/>
    </location>
</feature>
<feature type="region of interest" description="Disordered" evidence="2">
    <location>
        <begin position="1822"/>
        <end position="1855"/>
    </location>
</feature>
<feature type="region of interest" description="Disordered" evidence="2">
    <location>
        <begin position="558"/>
        <end position="577"/>
    </location>
</feature>
<feature type="compositionally biased region" description="Polar residues" evidence="2">
    <location>
        <begin position="661"/>
        <end position="670"/>
    </location>
</feature>
<dbReference type="Pfam" id="PF19311">
    <property type="entry name" value="KELAA"/>
    <property type="match status" value="1"/>
</dbReference>